<feature type="chain" id="PRO_5046777338" description="Lipoprotein" evidence="1">
    <location>
        <begin position="19"/>
        <end position="118"/>
    </location>
</feature>
<evidence type="ECO:0000313" key="3">
    <source>
        <dbReference type="Proteomes" id="UP001157133"/>
    </source>
</evidence>
<gene>
    <name evidence="2" type="ORF">theurythT_07630</name>
</gene>
<feature type="signal peptide" evidence="1">
    <location>
        <begin position="1"/>
        <end position="18"/>
    </location>
</feature>
<dbReference type="PROSITE" id="PS51257">
    <property type="entry name" value="PROKAR_LIPOPROTEIN"/>
    <property type="match status" value="1"/>
</dbReference>
<accession>A0ABQ6GZC5</accession>
<organism evidence="2 3">
    <name type="scientific">Thalassotalea eurytherma</name>
    <dbReference type="NCBI Taxonomy" id="1144278"/>
    <lineage>
        <taxon>Bacteria</taxon>
        <taxon>Pseudomonadati</taxon>
        <taxon>Pseudomonadota</taxon>
        <taxon>Gammaproteobacteria</taxon>
        <taxon>Alteromonadales</taxon>
        <taxon>Colwelliaceae</taxon>
        <taxon>Thalassotalea</taxon>
    </lineage>
</organism>
<proteinExistence type="predicted"/>
<evidence type="ECO:0008006" key="4">
    <source>
        <dbReference type="Google" id="ProtNLM"/>
    </source>
</evidence>
<dbReference type="Proteomes" id="UP001157133">
    <property type="component" value="Unassembled WGS sequence"/>
</dbReference>
<sequence>MQKIKIFLTACTALVVSACSNNPPIVTSSLPLVKEVENTSSLLPQAYWQKLDAIQINDSFIVNNNVVIAEARYNSALGEECIRLSVDSNKRIVCKADAQGWKIVPNIVIDESNVELFN</sequence>
<comment type="caution">
    <text evidence="2">The sequence shown here is derived from an EMBL/GenBank/DDBJ whole genome shotgun (WGS) entry which is preliminary data.</text>
</comment>
<evidence type="ECO:0000313" key="2">
    <source>
        <dbReference type="EMBL" id="GLX81311.1"/>
    </source>
</evidence>
<reference evidence="2 3" key="1">
    <citation type="submission" date="2023-03" db="EMBL/GenBank/DDBJ databases">
        <title>Draft genome sequence of Thalassotalea eurytherma JCM 18482T.</title>
        <authorList>
            <person name="Sawabe T."/>
        </authorList>
    </citation>
    <scope>NUCLEOTIDE SEQUENCE [LARGE SCALE GENOMIC DNA]</scope>
    <source>
        <strain evidence="2 3">JCM 18482</strain>
    </source>
</reference>
<dbReference type="RefSeq" id="WP_284206632.1">
    <property type="nucleotide sequence ID" value="NZ_BSSU01000003.1"/>
</dbReference>
<name>A0ABQ6GZC5_9GAMM</name>
<evidence type="ECO:0000256" key="1">
    <source>
        <dbReference type="SAM" id="SignalP"/>
    </source>
</evidence>
<keyword evidence="3" id="KW-1185">Reference proteome</keyword>
<dbReference type="EMBL" id="BSSU01000003">
    <property type="protein sequence ID" value="GLX81311.1"/>
    <property type="molecule type" value="Genomic_DNA"/>
</dbReference>
<protein>
    <recommendedName>
        <fullName evidence="4">Lipoprotein</fullName>
    </recommendedName>
</protein>
<keyword evidence="1" id="KW-0732">Signal</keyword>